<feature type="compositionally biased region" description="Pro residues" evidence="2">
    <location>
        <begin position="50"/>
        <end position="63"/>
    </location>
</feature>
<feature type="coiled-coil region" evidence="1">
    <location>
        <begin position="283"/>
        <end position="317"/>
    </location>
</feature>
<dbReference type="OrthoDB" id="5571888at2759"/>
<feature type="region of interest" description="Disordered" evidence="2">
    <location>
        <begin position="1"/>
        <end position="120"/>
    </location>
</feature>
<dbReference type="AlphaFoldDB" id="A0A1E3I597"/>
<gene>
    <name evidence="3" type="ORF">L202_01655</name>
</gene>
<dbReference type="Proteomes" id="UP000094065">
    <property type="component" value="Unassembled WGS sequence"/>
</dbReference>
<evidence type="ECO:0000313" key="3">
    <source>
        <dbReference type="EMBL" id="ODN83525.1"/>
    </source>
</evidence>
<keyword evidence="4" id="KW-1185">Reference proteome</keyword>
<organism evidence="3 4">
    <name type="scientific">Cryptococcus amylolentus CBS 6039</name>
    <dbReference type="NCBI Taxonomy" id="1295533"/>
    <lineage>
        <taxon>Eukaryota</taxon>
        <taxon>Fungi</taxon>
        <taxon>Dikarya</taxon>
        <taxon>Basidiomycota</taxon>
        <taxon>Agaricomycotina</taxon>
        <taxon>Tremellomycetes</taxon>
        <taxon>Tremellales</taxon>
        <taxon>Cryptococcaceae</taxon>
        <taxon>Cryptococcus</taxon>
    </lineage>
</organism>
<accession>A0A1E3I597</accession>
<feature type="compositionally biased region" description="Polar residues" evidence="2">
    <location>
        <begin position="1"/>
        <end position="16"/>
    </location>
</feature>
<dbReference type="GeneID" id="30152964"/>
<evidence type="ECO:0000256" key="2">
    <source>
        <dbReference type="SAM" id="MobiDB-lite"/>
    </source>
</evidence>
<dbReference type="EMBL" id="AWGJ01000002">
    <property type="protein sequence ID" value="ODN83524.1"/>
    <property type="molecule type" value="Genomic_DNA"/>
</dbReference>
<protein>
    <recommendedName>
        <fullName evidence="5">BZIP domain-containing protein</fullName>
    </recommendedName>
</protein>
<reference evidence="3 4" key="1">
    <citation type="submission" date="2016-06" db="EMBL/GenBank/DDBJ databases">
        <title>Evolution of pathogenesis and genome organization in the Tremellales.</title>
        <authorList>
            <person name="Cuomo C."/>
            <person name="Litvintseva A."/>
            <person name="Heitman J."/>
            <person name="Chen Y."/>
            <person name="Sun S."/>
            <person name="Springer D."/>
            <person name="Dromer F."/>
            <person name="Young S."/>
            <person name="Zeng Q."/>
            <person name="Chapman S."/>
            <person name="Gujja S."/>
            <person name="Saif S."/>
            <person name="Birren B."/>
        </authorList>
    </citation>
    <scope>NUCLEOTIDE SEQUENCE [LARGE SCALE GENOMIC DNA]</scope>
    <source>
        <strain evidence="3 4">CBS 6039</strain>
    </source>
</reference>
<evidence type="ECO:0008006" key="5">
    <source>
        <dbReference type="Google" id="ProtNLM"/>
    </source>
</evidence>
<keyword evidence="1" id="KW-0175">Coiled coil</keyword>
<feature type="compositionally biased region" description="Low complexity" evidence="2">
    <location>
        <begin position="36"/>
        <end position="49"/>
    </location>
</feature>
<dbReference type="RefSeq" id="XP_018997525.1">
    <property type="nucleotide sequence ID" value="XM_019135098.1"/>
</dbReference>
<evidence type="ECO:0000256" key="1">
    <source>
        <dbReference type="SAM" id="Coils"/>
    </source>
</evidence>
<proteinExistence type="predicted"/>
<dbReference type="EMBL" id="AWGJ01000002">
    <property type="protein sequence ID" value="ODN83525.1"/>
    <property type="molecule type" value="Genomic_DNA"/>
</dbReference>
<name>A0A1E3I597_9TREE</name>
<evidence type="ECO:0000313" key="4">
    <source>
        <dbReference type="Proteomes" id="UP000094065"/>
    </source>
</evidence>
<sequence length="339" mass="36665">MANSGASWPSHNSYGYYSQHPIRSTARHTASPANDSPTRSSPQASSSTHLPPPHQQQFPPPSSLPRNPASHNGKSGGGEMSFSQPMFGFQGGPPQNLTGLSPYGAITSNPHPQYPYPAPSPVSLEGGSRSLINNPYPHPEAAPRMPAYPTSPSYNNLSPVSPTTHIIPAMRGSASSPRQMYHGMPQTPATMAIGSKRLSMNSSSSENEDIRTGIRRGSSVDNLESTEEQPWGMPQEEYKALPPAAKKQVRNRIGARKFRAKRKGKCRLPLNRHLSLTVDTGHVLALEASLRGREEEIAELRAQVDAQHIEIQELRSRCGLPPKRVAGSGLGLTTDPRSI</sequence>
<dbReference type="RefSeq" id="XP_018997524.1">
    <property type="nucleotide sequence ID" value="XM_019135097.1"/>
</dbReference>
<comment type="caution">
    <text evidence="3">The sequence shown here is derived from an EMBL/GenBank/DDBJ whole genome shotgun (WGS) entry which is preliminary data.</text>
</comment>